<dbReference type="PROSITE" id="PS50928">
    <property type="entry name" value="ABC_TM1"/>
    <property type="match status" value="1"/>
</dbReference>
<evidence type="ECO:0000256" key="4">
    <source>
        <dbReference type="ARBA" id="ARBA00022692"/>
    </source>
</evidence>
<feature type="transmembrane region" description="Helical" evidence="7">
    <location>
        <begin position="40"/>
        <end position="62"/>
    </location>
</feature>
<feature type="region of interest" description="Disordered" evidence="8">
    <location>
        <begin position="1"/>
        <end position="28"/>
    </location>
</feature>
<comment type="similarity">
    <text evidence="7">Belongs to the binding-protein-dependent transport system permease family.</text>
</comment>
<dbReference type="Pfam" id="PF00528">
    <property type="entry name" value="BPD_transp_1"/>
    <property type="match status" value="1"/>
</dbReference>
<evidence type="ECO:0000259" key="9">
    <source>
        <dbReference type="PROSITE" id="PS50928"/>
    </source>
</evidence>
<evidence type="ECO:0000256" key="6">
    <source>
        <dbReference type="ARBA" id="ARBA00023136"/>
    </source>
</evidence>
<dbReference type="GO" id="GO:0055085">
    <property type="term" value="P:transmembrane transport"/>
    <property type="evidence" value="ECO:0007669"/>
    <property type="project" value="InterPro"/>
</dbReference>
<dbReference type="PANTHER" id="PTHR43227:SF8">
    <property type="entry name" value="DIACETYLCHITOBIOSE UPTAKE SYSTEM PERMEASE PROTEIN DASB"/>
    <property type="match status" value="1"/>
</dbReference>
<dbReference type="AlphaFoldDB" id="A0A1H0HQU3"/>
<dbReference type="InterPro" id="IPR000515">
    <property type="entry name" value="MetI-like"/>
</dbReference>
<keyword evidence="3" id="KW-1003">Cell membrane</keyword>
<feature type="domain" description="ABC transmembrane type-1" evidence="9">
    <location>
        <begin position="116"/>
        <end position="328"/>
    </location>
</feature>
<keyword evidence="5 7" id="KW-1133">Transmembrane helix</keyword>
<organism evidence="10 11">
    <name type="scientific">Actinacidiphila guanduensis</name>
    <dbReference type="NCBI Taxonomy" id="310781"/>
    <lineage>
        <taxon>Bacteria</taxon>
        <taxon>Bacillati</taxon>
        <taxon>Actinomycetota</taxon>
        <taxon>Actinomycetes</taxon>
        <taxon>Kitasatosporales</taxon>
        <taxon>Streptomycetaceae</taxon>
        <taxon>Actinacidiphila</taxon>
    </lineage>
</organism>
<accession>A0A1H0HQU3</accession>
<evidence type="ECO:0000256" key="2">
    <source>
        <dbReference type="ARBA" id="ARBA00022448"/>
    </source>
</evidence>
<proteinExistence type="inferred from homology"/>
<evidence type="ECO:0000256" key="7">
    <source>
        <dbReference type="RuleBase" id="RU363032"/>
    </source>
</evidence>
<comment type="subcellular location">
    <subcellularLocation>
        <location evidence="1 7">Cell membrane</location>
        <topology evidence="1 7">Multi-pass membrane protein</topology>
    </subcellularLocation>
</comment>
<dbReference type="InterPro" id="IPR035906">
    <property type="entry name" value="MetI-like_sf"/>
</dbReference>
<dbReference type="RefSeq" id="WP_093785712.1">
    <property type="nucleotide sequence ID" value="NZ_FNIE01000008.1"/>
</dbReference>
<dbReference type="PANTHER" id="PTHR43227">
    <property type="entry name" value="BLL4140 PROTEIN"/>
    <property type="match status" value="1"/>
</dbReference>
<dbReference type="STRING" id="310781.SAMN05216259_108162"/>
<evidence type="ECO:0000256" key="8">
    <source>
        <dbReference type="SAM" id="MobiDB-lite"/>
    </source>
</evidence>
<feature type="transmembrane region" description="Helical" evidence="7">
    <location>
        <begin position="120"/>
        <end position="141"/>
    </location>
</feature>
<feature type="transmembrane region" description="Helical" evidence="7">
    <location>
        <begin position="248"/>
        <end position="270"/>
    </location>
</feature>
<dbReference type="OrthoDB" id="9804439at2"/>
<keyword evidence="4 7" id="KW-0812">Transmembrane</keyword>
<keyword evidence="6 7" id="KW-0472">Membrane</keyword>
<name>A0A1H0HQU3_9ACTN</name>
<dbReference type="InterPro" id="IPR050809">
    <property type="entry name" value="UgpAE/MalFG_permease"/>
</dbReference>
<feature type="transmembrane region" description="Helical" evidence="7">
    <location>
        <begin position="204"/>
        <end position="227"/>
    </location>
</feature>
<protein>
    <submittedName>
        <fullName evidence="10">Carbohydrate ABC transporter membrane protein 1, CUT1 family</fullName>
    </submittedName>
</protein>
<gene>
    <name evidence="10" type="ORF">SAMN05216259_108162</name>
</gene>
<sequence length="339" mass="37813">MTASSPERVAAAVSEKSEGSKPSVRRRRRRLRTMTTRDRIVVALLLGIPLLLDLAFVWFPAIGTVLLSFTKWNGVGSLHEKTCKPNMPSILNNGCWYGLQNYHQATTIDPSFWPAVRHNVIWLAVFVVIATPLGMLFAVLLDRGLRGTRIYQSLIFLPVMLSLALIGIIWEFVYSQNYGLINTVIGRNGNSNAIDWLGNPHLNLWAVLVEATWRQAGYVMVLYLAGLKAVDPTLREAALMDGANAWQTFWRVIFPVMRPINIVIMVVTVIESLRAFDLVYITNKGINGLELLSVLVTSNIVGETQRVGFGSALGVVLLVISLVPISIFLYQTFRREESS</sequence>
<keyword evidence="11" id="KW-1185">Reference proteome</keyword>
<feature type="transmembrane region" description="Helical" evidence="7">
    <location>
        <begin position="153"/>
        <end position="173"/>
    </location>
</feature>
<feature type="transmembrane region" description="Helical" evidence="7">
    <location>
        <begin position="307"/>
        <end position="330"/>
    </location>
</feature>
<dbReference type="GO" id="GO:0005886">
    <property type="term" value="C:plasma membrane"/>
    <property type="evidence" value="ECO:0007669"/>
    <property type="project" value="UniProtKB-SubCell"/>
</dbReference>
<evidence type="ECO:0000256" key="3">
    <source>
        <dbReference type="ARBA" id="ARBA00022475"/>
    </source>
</evidence>
<reference evidence="10 11" key="1">
    <citation type="submission" date="2016-10" db="EMBL/GenBank/DDBJ databases">
        <authorList>
            <person name="de Groot N.N."/>
        </authorList>
    </citation>
    <scope>NUCLEOTIDE SEQUENCE [LARGE SCALE GENOMIC DNA]</scope>
    <source>
        <strain evidence="10 11">CGMCC 4.2022</strain>
    </source>
</reference>
<evidence type="ECO:0000313" key="11">
    <source>
        <dbReference type="Proteomes" id="UP000199341"/>
    </source>
</evidence>
<evidence type="ECO:0000313" key="10">
    <source>
        <dbReference type="EMBL" id="SDO21585.1"/>
    </source>
</evidence>
<dbReference type="CDD" id="cd06261">
    <property type="entry name" value="TM_PBP2"/>
    <property type="match status" value="1"/>
</dbReference>
<evidence type="ECO:0000256" key="1">
    <source>
        <dbReference type="ARBA" id="ARBA00004651"/>
    </source>
</evidence>
<dbReference type="Gene3D" id="1.10.3720.10">
    <property type="entry name" value="MetI-like"/>
    <property type="match status" value="1"/>
</dbReference>
<dbReference type="Proteomes" id="UP000199341">
    <property type="component" value="Unassembled WGS sequence"/>
</dbReference>
<dbReference type="EMBL" id="FNIE01000008">
    <property type="protein sequence ID" value="SDO21585.1"/>
    <property type="molecule type" value="Genomic_DNA"/>
</dbReference>
<evidence type="ECO:0000256" key="5">
    <source>
        <dbReference type="ARBA" id="ARBA00022989"/>
    </source>
</evidence>
<keyword evidence="2 7" id="KW-0813">Transport</keyword>
<dbReference type="SUPFAM" id="SSF161098">
    <property type="entry name" value="MetI-like"/>
    <property type="match status" value="1"/>
</dbReference>